<dbReference type="InterPro" id="IPR000668">
    <property type="entry name" value="Peptidase_C1A_C"/>
</dbReference>
<evidence type="ECO:0000259" key="7">
    <source>
        <dbReference type="SMART" id="SM00848"/>
    </source>
</evidence>
<dbReference type="Gene3D" id="3.90.70.10">
    <property type="entry name" value="Cysteine proteinases"/>
    <property type="match status" value="1"/>
</dbReference>
<evidence type="ECO:0000256" key="4">
    <source>
        <dbReference type="ARBA" id="ARBA00022807"/>
    </source>
</evidence>
<dbReference type="CDD" id="cd02248">
    <property type="entry name" value="Peptidase_C1A"/>
    <property type="match status" value="1"/>
</dbReference>
<dbReference type="Pfam" id="PF08246">
    <property type="entry name" value="Inhibitor_I29"/>
    <property type="match status" value="1"/>
</dbReference>
<dbReference type="SMART" id="SM00645">
    <property type="entry name" value="Pept_C1"/>
    <property type="match status" value="1"/>
</dbReference>
<dbReference type="GO" id="GO:0006508">
    <property type="term" value="P:proteolysis"/>
    <property type="evidence" value="ECO:0007669"/>
    <property type="project" value="UniProtKB-KW"/>
</dbReference>
<dbReference type="PRINTS" id="PR00705">
    <property type="entry name" value="PAPAIN"/>
</dbReference>
<comment type="caution">
    <text evidence="8">The sequence shown here is derived from an EMBL/GenBank/DDBJ whole genome shotgun (WGS) entry which is preliminary data.</text>
</comment>
<evidence type="ECO:0000256" key="2">
    <source>
        <dbReference type="ARBA" id="ARBA00022670"/>
    </source>
</evidence>
<dbReference type="InterPro" id="IPR039417">
    <property type="entry name" value="Peptidase_C1A_papain-like"/>
</dbReference>
<dbReference type="PROSITE" id="PS00640">
    <property type="entry name" value="THIOL_PROTEASE_ASN"/>
    <property type="match status" value="1"/>
</dbReference>
<keyword evidence="9" id="KW-1185">Reference proteome</keyword>
<dbReference type="Proteomes" id="UP001487740">
    <property type="component" value="Unassembled WGS sequence"/>
</dbReference>
<dbReference type="PANTHER" id="PTHR12411">
    <property type="entry name" value="CYSTEINE PROTEASE FAMILY C1-RELATED"/>
    <property type="match status" value="1"/>
</dbReference>
<dbReference type="EMBL" id="JARAKH010000037">
    <property type="protein sequence ID" value="KAK8383402.1"/>
    <property type="molecule type" value="Genomic_DNA"/>
</dbReference>
<dbReference type="FunFam" id="3.90.70.10:FF:000006">
    <property type="entry name" value="Cathepsin S"/>
    <property type="match status" value="1"/>
</dbReference>
<dbReference type="GO" id="GO:0008234">
    <property type="term" value="F:cysteine-type peptidase activity"/>
    <property type="evidence" value="ECO:0007669"/>
    <property type="project" value="UniProtKB-KW"/>
</dbReference>
<feature type="domain" description="Cathepsin propeptide inhibitor" evidence="7">
    <location>
        <begin position="32"/>
        <end position="92"/>
    </location>
</feature>
<evidence type="ECO:0000259" key="6">
    <source>
        <dbReference type="SMART" id="SM00645"/>
    </source>
</evidence>
<feature type="domain" description="Peptidase C1A papain C-terminal" evidence="6">
    <location>
        <begin position="121"/>
        <end position="334"/>
    </location>
</feature>
<dbReference type="SUPFAM" id="SSF54001">
    <property type="entry name" value="Cysteine proteinases"/>
    <property type="match status" value="1"/>
</dbReference>
<keyword evidence="5" id="KW-0732">Signal</keyword>
<protein>
    <recommendedName>
        <fullName evidence="10">Cathepsin L1-like</fullName>
    </recommendedName>
</protein>
<organism evidence="8 9">
    <name type="scientific">Scylla paramamosain</name>
    <name type="common">Mud crab</name>
    <dbReference type="NCBI Taxonomy" id="85552"/>
    <lineage>
        <taxon>Eukaryota</taxon>
        <taxon>Metazoa</taxon>
        <taxon>Ecdysozoa</taxon>
        <taxon>Arthropoda</taxon>
        <taxon>Crustacea</taxon>
        <taxon>Multicrustacea</taxon>
        <taxon>Malacostraca</taxon>
        <taxon>Eumalacostraca</taxon>
        <taxon>Eucarida</taxon>
        <taxon>Decapoda</taxon>
        <taxon>Pleocyemata</taxon>
        <taxon>Brachyura</taxon>
        <taxon>Eubrachyura</taxon>
        <taxon>Portunoidea</taxon>
        <taxon>Portunidae</taxon>
        <taxon>Portuninae</taxon>
        <taxon>Scylla</taxon>
    </lineage>
</organism>
<gene>
    <name evidence="8" type="ORF">O3P69_019055</name>
</gene>
<dbReference type="InterPro" id="IPR013201">
    <property type="entry name" value="Prot_inhib_I29"/>
</dbReference>
<keyword evidence="2" id="KW-0645">Protease</keyword>
<sequence length="335" mass="37628">MVLQIRLLALLMGLATLCPARRTDDIPDDKEWEAFKMQYNKAYSSGNEEKIRRQIFFQNKMMIKKHNYRYAQNLTSFKVALNHLGDKMRGEITAFFTGPQQQHVVNNSIEPIPLTGDYEWIPSSIDWRQKGAVTGVKSQLQCASGWAFATTGSLEGQLYRHSQRLISMSEQNLIDCCHLCYGCSGGRMDYAFTYIMQNGGLDSEVAYPYEARDAVCRYHPSASVTRIRGYSAIPSGDENALKNAVALIGPIAVAIDASLSSFHYYTHGVYYDPHCSPTQLTHGALIVGYGRESGRDYWLVKNSWGTNWGDKGYIKMARNLNNNCGIATSASYPFL</sequence>
<dbReference type="InterPro" id="IPR013128">
    <property type="entry name" value="Peptidase_C1A"/>
</dbReference>
<name>A0AAW0T869_SCYPA</name>
<keyword evidence="4" id="KW-0788">Thiol protease</keyword>
<keyword evidence="3" id="KW-0378">Hydrolase</keyword>
<dbReference type="Pfam" id="PF00112">
    <property type="entry name" value="Peptidase_C1"/>
    <property type="match status" value="1"/>
</dbReference>
<evidence type="ECO:0000256" key="5">
    <source>
        <dbReference type="SAM" id="SignalP"/>
    </source>
</evidence>
<dbReference type="AlphaFoldDB" id="A0AAW0T869"/>
<feature type="chain" id="PRO_5044716990" description="Cathepsin L1-like" evidence="5">
    <location>
        <begin position="21"/>
        <end position="335"/>
    </location>
</feature>
<comment type="similarity">
    <text evidence="1">Belongs to the peptidase C1 family.</text>
</comment>
<evidence type="ECO:0000313" key="8">
    <source>
        <dbReference type="EMBL" id="KAK8383403.1"/>
    </source>
</evidence>
<dbReference type="EMBL" id="JARAKH010000037">
    <property type="protein sequence ID" value="KAK8383403.1"/>
    <property type="molecule type" value="Genomic_DNA"/>
</dbReference>
<feature type="signal peptide" evidence="5">
    <location>
        <begin position="1"/>
        <end position="20"/>
    </location>
</feature>
<accession>A0AAW0T869</accession>
<evidence type="ECO:0000256" key="3">
    <source>
        <dbReference type="ARBA" id="ARBA00022801"/>
    </source>
</evidence>
<reference evidence="8 9" key="1">
    <citation type="submission" date="2023-03" db="EMBL/GenBank/DDBJ databases">
        <title>High-quality genome of Scylla paramamosain provides insights in environmental adaptation.</title>
        <authorList>
            <person name="Zhang L."/>
        </authorList>
    </citation>
    <scope>NUCLEOTIDE SEQUENCE [LARGE SCALE GENOMIC DNA]</scope>
    <source>
        <strain evidence="8">LZ_2023a</strain>
        <tissue evidence="8">Muscle</tissue>
    </source>
</reference>
<evidence type="ECO:0000313" key="9">
    <source>
        <dbReference type="Proteomes" id="UP001487740"/>
    </source>
</evidence>
<evidence type="ECO:0008006" key="10">
    <source>
        <dbReference type="Google" id="ProtNLM"/>
    </source>
</evidence>
<dbReference type="InterPro" id="IPR025661">
    <property type="entry name" value="Pept_asp_AS"/>
</dbReference>
<proteinExistence type="inferred from homology"/>
<dbReference type="InterPro" id="IPR038765">
    <property type="entry name" value="Papain-like_cys_pep_sf"/>
</dbReference>
<evidence type="ECO:0000256" key="1">
    <source>
        <dbReference type="ARBA" id="ARBA00008455"/>
    </source>
</evidence>
<dbReference type="SMART" id="SM00848">
    <property type="entry name" value="Inhibitor_I29"/>
    <property type="match status" value="1"/>
</dbReference>